<dbReference type="Proteomes" id="UP000644010">
    <property type="component" value="Unassembled WGS sequence"/>
</dbReference>
<feature type="domain" description="Mrr-like" evidence="1">
    <location>
        <begin position="23"/>
        <end position="119"/>
    </location>
</feature>
<accession>A0ABR7DWK9</accession>
<evidence type="ECO:0000313" key="2">
    <source>
        <dbReference type="EMBL" id="MBC5641872.1"/>
    </source>
</evidence>
<comment type="caution">
    <text evidence="2">The sequence shown here is derived from an EMBL/GenBank/DDBJ whole genome shotgun (WGS) entry which is preliminary data.</text>
</comment>
<dbReference type="Pfam" id="PF13156">
    <property type="entry name" value="Mrr_cat_2"/>
    <property type="match status" value="1"/>
</dbReference>
<dbReference type="InterPro" id="IPR039442">
    <property type="entry name" value="Mrr-like_dom"/>
</dbReference>
<keyword evidence="3" id="KW-1185">Reference proteome</keyword>
<organism evidence="2 3">
    <name type="scientific">Parabacteroides segnis</name>
    <dbReference type="NCBI Taxonomy" id="2763058"/>
    <lineage>
        <taxon>Bacteria</taxon>
        <taxon>Pseudomonadati</taxon>
        <taxon>Bacteroidota</taxon>
        <taxon>Bacteroidia</taxon>
        <taxon>Bacteroidales</taxon>
        <taxon>Tannerellaceae</taxon>
        <taxon>Parabacteroides</taxon>
    </lineage>
</organism>
<gene>
    <name evidence="2" type="ORF">H8S77_03065</name>
</gene>
<name>A0ABR7DWK9_9BACT</name>
<proteinExistence type="predicted"/>
<reference evidence="2 3" key="1">
    <citation type="submission" date="2020-08" db="EMBL/GenBank/DDBJ databases">
        <title>Genome public.</title>
        <authorList>
            <person name="Liu C."/>
            <person name="Sun Q."/>
        </authorList>
    </citation>
    <scope>NUCLEOTIDE SEQUENCE [LARGE SCALE GENOMIC DNA]</scope>
    <source>
        <strain evidence="2 3">BX2</strain>
    </source>
</reference>
<dbReference type="RefSeq" id="WP_186958253.1">
    <property type="nucleotide sequence ID" value="NZ_JACOOI010000002.1"/>
</dbReference>
<protein>
    <recommendedName>
        <fullName evidence="1">Mrr-like domain-containing protein</fullName>
    </recommendedName>
</protein>
<evidence type="ECO:0000313" key="3">
    <source>
        <dbReference type="Proteomes" id="UP000644010"/>
    </source>
</evidence>
<evidence type="ECO:0000259" key="1">
    <source>
        <dbReference type="Pfam" id="PF13156"/>
    </source>
</evidence>
<dbReference type="EMBL" id="JACOOI010000002">
    <property type="protein sequence ID" value="MBC5641872.1"/>
    <property type="molecule type" value="Genomic_DNA"/>
</dbReference>
<sequence>MEISKQIQKPSNWQDFERLCMQIWGEIWECKDTIKRHGRNGQPQAGVDIYAIPKNQKHYLGIQCKGKDDYTHKQLTKNEIDEEIEKAKKFEPALQLLIFATTANSSVEIEKYIRLKNKENIKKGLFAITVKFWDDIVDLLEVNQYILNWYLGVSGCSDRYDFNLSFDGDESITINPIVVKKTIKYKHCTPIVKPKTRMQKIKSFLGFKVEDYYYPSMLNIFSMIDTHAGLSACSYSFCDVEFEIENTGNMVLEDIELYINIEKEACDALSLTDFAKYHNFDIEGYKSVASKTGIRKMGDNLYYSPINNKPLVQSAKDYFRVSFEPKVSATPTQFELKWDLKARNFSKTGVLIMKVEPIIEEKTEIRSVYSLDNTMPDEVSYEHKIEYVRPF</sequence>